<dbReference type="Proteomes" id="UP000594263">
    <property type="component" value="Unplaced"/>
</dbReference>
<evidence type="ECO:0000256" key="1">
    <source>
        <dbReference type="ARBA" id="ARBA00007626"/>
    </source>
</evidence>
<accession>A0A7N0T9Y3</accession>
<evidence type="ECO:0008006" key="7">
    <source>
        <dbReference type="Google" id="ProtNLM"/>
    </source>
</evidence>
<protein>
    <recommendedName>
        <fullName evidence="7">Pentatricopeptide repeat-containing protein</fullName>
    </recommendedName>
</protein>
<evidence type="ECO:0000256" key="2">
    <source>
        <dbReference type="ARBA" id="ARBA00022737"/>
    </source>
</evidence>
<dbReference type="Gene3D" id="1.25.40.10">
    <property type="entry name" value="Tetratricopeptide repeat domain"/>
    <property type="match status" value="4"/>
</dbReference>
<proteinExistence type="inferred from homology"/>
<dbReference type="PANTHER" id="PTHR47934:SF6">
    <property type="entry name" value="MITOCHONDRIAL GROUP I INTRON SPLICING FACTOR CCM1-RELATED"/>
    <property type="match status" value="1"/>
</dbReference>
<evidence type="ECO:0000256" key="4">
    <source>
        <dbReference type="SAM" id="MobiDB-lite"/>
    </source>
</evidence>
<keyword evidence="6" id="KW-1185">Reference proteome</keyword>
<feature type="repeat" description="PPR" evidence="3">
    <location>
        <begin position="270"/>
        <end position="304"/>
    </location>
</feature>
<reference evidence="5" key="1">
    <citation type="submission" date="2021-01" db="UniProtKB">
        <authorList>
            <consortium name="EnsemblPlants"/>
        </authorList>
    </citation>
    <scope>IDENTIFICATION</scope>
</reference>
<dbReference type="Pfam" id="PF13041">
    <property type="entry name" value="PPR_2"/>
    <property type="match status" value="3"/>
</dbReference>
<evidence type="ECO:0000313" key="5">
    <source>
        <dbReference type="EnsemblPlants" id="Kaladp0028s0014.1.v1.1.CDS.1"/>
    </source>
</evidence>
<organism evidence="5 6">
    <name type="scientific">Kalanchoe fedtschenkoi</name>
    <name type="common">Lavender scallops</name>
    <name type="synonym">South American air plant</name>
    <dbReference type="NCBI Taxonomy" id="63787"/>
    <lineage>
        <taxon>Eukaryota</taxon>
        <taxon>Viridiplantae</taxon>
        <taxon>Streptophyta</taxon>
        <taxon>Embryophyta</taxon>
        <taxon>Tracheophyta</taxon>
        <taxon>Spermatophyta</taxon>
        <taxon>Magnoliopsida</taxon>
        <taxon>eudicotyledons</taxon>
        <taxon>Gunneridae</taxon>
        <taxon>Pentapetalae</taxon>
        <taxon>Saxifragales</taxon>
        <taxon>Crassulaceae</taxon>
        <taxon>Kalanchoe</taxon>
    </lineage>
</organism>
<dbReference type="InterPro" id="IPR051114">
    <property type="entry name" value="Mito_RNA_Proc_CCM1"/>
</dbReference>
<dbReference type="NCBIfam" id="TIGR00756">
    <property type="entry name" value="PPR"/>
    <property type="match status" value="7"/>
</dbReference>
<dbReference type="GO" id="GO:0005739">
    <property type="term" value="C:mitochondrion"/>
    <property type="evidence" value="ECO:0007669"/>
    <property type="project" value="TreeGrafter"/>
</dbReference>
<dbReference type="Gramene" id="Kaladp0028s0014.1.v1.1">
    <property type="protein sequence ID" value="Kaladp0028s0014.1.v1.1.CDS.1"/>
    <property type="gene ID" value="Kaladp0028s0014.v1.1"/>
</dbReference>
<dbReference type="GO" id="GO:0007005">
    <property type="term" value="P:mitochondrion organization"/>
    <property type="evidence" value="ECO:0007669"/>
    <property type="project" value="TreeGrafter"/>
</dbReference>
<dbReference type="AlphaFoldDB" id="A0A7N0T9Y3"/>
<feature type="region of interest" description="Disordered" evidence="4">
    <location>
        <begin position="497"/>
        <end position="522"/>
    </location>
</feature>
<name>A0A7N0T9Y3_KALFE</name>
<dbReference type="Pfam" id="PF01535">
    <property type="entry name" value="PPR"/>
    <property type="match status" value="1"/>
</dbReference>
<dbReference type="GO" id="GO:0003729">
    <property type="term" value="F:mRNA binding"/>
    <property type="evidence" value="ECO:0007669"/>
    <property type="project" value="TreeGrafter"/>
</dbReference>
<feature type="repeat" description="PPR" evidence="3">
    <location>
        <begin position="340"/>
        <end position="370"/>
    </location>
</feature>
<dbReference type="PANTHER" id="PTHR47934">
    <property type="entry name" value="PENTATRICOPEPTIDE REPEAT-CONTAINING PROTEIN PET309, MITOCHONDRIAL"/>
    <property type="match status" value="1"/>
</dbReference>
<keyword evidence="2" id="KW-0677">Repeat</keyword>
<dbReference type="InterPro" id="IPR002885">
    <property type="entry name" value="PPR_rpt"/>
</dbReference>
<dbReference type="EnsemblPlants" id="Kaladp0028s0014.1.v1.1">
    <property type="protein sequence ID" value="Kaladp0028s0014.1.v1.1.CDS.1"/>
    <property type="gene ID" value="Kaladp0028s0014.v1.1"/>
</dbReference>
<comment type="similarity">
    <text evidence="1">Belongs to the PPR family. P subfamily.</text>
</comment>
<evidence type="ECO:0000256" key="3">
    <source>
        <dbReference type="PROSITE-ProRule" id="PRU00708"/>
    </source>
</evidence>
<feature type="repeat" description="PPR" evidence="3">
    <location>
        <begin position="444"/>
        <end position="478"/>
    </location>
</feature>
<feature type="repeat" description="PPR" evidence="3">
    <location>
        <begin position="305"/>
        <end position="339"/>
    </location>
</feature>
<evidence type="ECO:0000313" key="6">
    <source>
        <dbReference type="Proteomes" id="UP000594263"/>
    </source>
</evidence>
<sequence length="522" mass="60134">MNSKLQFFRVFSSRRFSSHPTNVLASNRVSSSSWVHTRPETPRSAPESENFRSVADECQTNESAHKVQNFLKNKMGSSVEAIEGALDKCGWSLNDELVLNVLIRHRSDWHPAYIFFNWATRRATGYSPGSRVYNEMLDILGKLKRFDEVAQLLDEMSDRKGLFNERSYGIVVHRYAAAHKVEEAKDFFYRRPDFGLEMDSIAFQTLLMALCRYKHVEVAELLFRSANSRQFCGTDIKTRNIILNGWCVLGSLKEAKRFWNDIITSRCKPDRFTYGIFINSLTKAGKLSSAVKLFRSMWEKGCDPDVAICNCIIDALCFKKKIPEALEIFREMNERNCLPDVATYNSLIKHLCKIQRMEKVYELLDEMEQKKGDCMPNGRTYGYLLKSVKAPEEVPKLVERMERNGCKMTGDVYNLILSLYVKWDLKERVKSTWNDMEKNGMGPDQRSYTIMIHGLYDKEVLDESLKFYNEMKSKGMVPEPRTVLLVNAMNIKLKEKRSKPATVSAEASGGTKGRRIMSGERK</sequence>
<dbReference type="GO" id="GO:0006396">
    <property type="term" value="P:RNA processing"/>
    <property type="evidence" value="ECO:0007669"/>
    <property type="project" value="TreeGrafter"/>
</dbReference>
<dbReference type="PROSITE" id="PS51375">
    <property type="entry name" value="PPR"/>
    <property type="match status" value="5"/>
</dbReference>
<dbReference type="InterPro" id="IPR011990">
    <property type="entry name" value="TPR-like_helical_dom_sf"/>
</dbReference>
<feature type="repeat" description="PPR" evidence="3">
    <location>
        <begin position="235"/>
        <end position="269"/>
    </location>
</feature>
<dbReference type="OMA" id="RYKHVEV"/>